<feature type="region of interest" description="Disordered" evidence="13">
    <location>
        <begin position="1"/>
        <end position="30"/>
    </location>
</feature>
<dbReference type="CDD" id="cd06849">
    <property type="entry name" value="lipoyl_domain"/>
    <property type="match status" value="2"/>
</dbReference>
<keyword evidence="17" id="KW-1185">Reference proteome</keyword>
<dbReference type="STRING" id="1121942.SAMN02745148_01601"/>
<dbReference type="Gene3D" id="4.10.320.10">
    <property type="entry name" value="E3-binding domain"/>
    <property type="match status" value="1"/>
</dbReference>
<keyword evidence="8 12" id="KW-0808">Transferase</keyword>
<reference evidence="16 17" key="1">
    <citation type="submission" date="2016-11" db="EMBL/GenBank/DDBJ databases">
        <authorList>
            <person name="Jaros S."/>
            <person name="Januszkiewicz K."/>
            <person name="Wedrychowicz H."/>
        </authorList>
    </citation>
    <scope>NUCLEOTIDE SEQUENCE [LARGE SCALE GENOMIC DNA]</scope>
    <source>
        <strain evidence="16 17">DSM 19980</strain>
    </source>
</reference>
<proteinExistence type="inferred from homology"/>
<comment type="pathway">
    <text evidence="3 12">Amino-acid degradation; L-lysine degradation via saccharopine pathway; glutaryl-CoA from L-lysine: step 6/6.</text>
</comment>
<dbReference type="InterPro" id="IPR004167">
    <property type="entry name" value="PSBD"/>
</dbReference>
<evidence type="ECO:0000256" key="11">
    <source>
        <dbReference type="ARBA" id="ARBA00052761"/>
    </source>
</evidence>
<comment type="function">
    <text evidence="2 12">E2 component of the 2-oxoglutarate dehydrogenase (OGDH) complex which catalyzes the second step in the conversion of 2-oxoglutarate to succinyl-CoA and CO(2).</text>
</comment>
<evidence type="ECO:0000313" key="17">
    <source>
        <dbReference type="Proteomes" id="UP000184346"/>
    </source>
</evidence>
<evidence type="ECO:0000256" key="4">
    <source>
        <dbReference type="ARBA" id="ARBA00007317"/>
    </source>
</evidence>
<dbReference type="InterPro" id="IPR036625">
    <property type="entry name" value="E3-bd_dom_sf"/>
</dbReference>
<feature type="region of interest" description="Disordered" evidence="13">
    <location>
        <begin position="211"/>
        <end position="259"/>
    </location>
</feature>
<dbReference type="OrthoDB" id="9805770at2"/>
<dbReference type="GO" id="GO:0033512">
    <property type="term" value="P:L-lysine catabolic process to acetyl-CoA via saccharopine"/>
    <property type="evidence" value="ECO:0007669"/>
    <property type="project" value="UniProtKB-UniRule"/>
</dbReference>
<keyword evidence="10 12" id="KW-0012">Acyltransferase</keyword>
<feature type="compositionally biased region" description="Basic and acidic residues" evidence="13">
    <location>
        <begin position="115"/>
        <end position="129"/>
    </location>
</feature>
<dbReference type="NCBIfam" id="TIGR01347">
    <property type="entry name" value="sucB"/>
    <property type="match status" value="1"/>
</dbReference>
<evidence type="ECO:0000256" key="2">
    <source>
        <dbReference type="ARBA" id="ARBA00004052"/>
    </source>
</evidence>
<dbReference type="RefSeq" id="WP_072821537.1">
    <property type="nucleotide sequence ID" value="NZ_FQUJ01000006.1"/>
</dbReference>
<sequence>MATEIKAPSFPESINEGTVATWHKKPGDSVDRDELIVEIETDKVVLEVVAPEAGTVSEIKVEEGDTCESEQVLGMLGDAEEGGADKEQDDAEKASPQDDEDESSGDDDAAEDDKAEEKESEEKAEKKPAESAGSGKKYDVKAPSFPESVQEGTVSTWHKKVGESVKRDEVLADIETDKVVLEVVAPADGALAEIKVEEGEQVESEALLAIFAEGGGGEGESEGDSDKQPSSKPKGDSKENDDKQDEDDAKLGEKIVAPAARKMIAEHNLDASKIEGTGKGGRILKEDVQKAVSRGDAKKAAESKAPASKAPASGGGSDTTKAAAQAAPEVEGERPEKRVPMSRLRQTIAKRLVQAQQTAAMLTTYNEVDMTAVMNLRAQYKETFQKAHDIKLGFMGFFVKAASEALKRFPDVNASIDGTDIVYHGYQDIGVAVSTDRGLVVPVLRDTDSMKIADVEKTIVDFGKRARDGKLGIDEMQGGTFTITNGGIFGSLMSTPIINPPQTAILGMHKIQERPMAVDGKVEIRPMMYLAVSYDHRMIDGKDAVQFLVTIKELLEDPARLLLDV</sequence>
<feature type="compositionally biased region" description="Basic and acidic residues" evidence="13">
    <location>
        <begin position="224"/>
        <end position="241"/>
    </location>
</feature>
<feature type="region of interest" description="Disordered" evidence="13">
    <location>
        <begin position="57"/>
        <end position="169"/>
    </location>
</feature>
<dbReference type="EC" id="2.3.1.61" evidence="5 12"/>
<comment type="catalytic activity">
    <reaction evidence="11 12">
        <text>N(6)-[(R)-dihydrolipoyl]-L-lysyl-[protein] + succinyl-CoA = N(6)-[(R)-S(8)-succinyldihydrolipoyl]-L-lysyl-[protein] + CoA</text>
        <dbReference type="Rhea" id="RHEA:15213"/>
        <dbReference type="Rhea" id="RHEA-COMP:10475"/>
        <dbReference type="Rhea" id="RHEA-COMP:20092"/>
        <dbReference type="ChEBI" id="CHEBI:57287"/>
        <dbReference type="ChEBI" id="CHEBI:57292"/>
        <dbReference type="ChEBI" id="CHEBI:83100"/>
        <dbReference type="ChEBI" id="CHEBI:83120"/>
        <dbReference type="EC" id="2.3.1.61"/>
    </reaction>
</comment>
<dbReference type="GO" id="GO:0006099">
    <property type="term" value="P:tricarboxylic acid cycle"/>
    <property type="evidence" value="ECO:0007669"/>
    <property type="project" value="UniProtKB-UniRule"/>
</dbReference>
<evidence type="ECO:0000256" key="7">
    <source>
        <dbReference type="ARBA" id="ARBA00022532"/>
    </source>
</evidence>
<feature type="compositionally biased region" description="Basic and acidic residues" evidence="13">
    <location>
        <begin position="83"/>
        <end position="96"/>
    </location>
</feature>
<name>A0A1M4Y6C0_9GAMM</name>
<dbReference type="InterPro" id="IPR050537">
    <property type="entry name" value="2-oxoacid_dehydrogenase"/>
</dbReference>
<dbReference type="Gene3D" id="3.30.559.10">
    <property type="entry name" value="Chloramphenicol acetyltransferase-like domain"/>
    <property type="match status" value="1"/>
</dbReference>
<dbReference type="GO" id="GO:0004149">
    <property type="term" value="F:dihydrolipoyllysine-residue succinyltransferase activity"/>
    <property type="evidence" value="ECO:0007669"/>
    <property type="project" value="UniProtKB-UniRule"/>
</dbReference>
<keyword evidence="9 12" id="KW-0450">Lipoyl</keyword>
<dbReference type="PANTHER" id="PTHR43416">
    <property type="entry name" value="DIHYDROLIPOYLLYSINE-RESIDUE SUCCINYLTRANSFERASE COMPONENT OF 2-OXOGLUTARATE DEHYDROGENASE COMPLEX, MITOCHONDRIAL-RELATED"/>
    <property type="match status" value="1"/>
</dbReference>
<evidence type="ECO:0000256" key="5">
    <source>
        <dbReference type="ARBA" id="ARBA00012945"/>
    </source>
</evidence>
<evidence type="ECO:0000256" key="12">
    <source>
        <dbReference type="RuleBase" id="RU361138"/>
    </source>
</evidence>
<dbReference type="PROSITE" id="PS51826">
    <property type="entry name" value="PSBD"/>
    <property type="match status" value="1"/>
</dbReference>
<keyword evidence="7 12" id="KW-0816">Tricarboxylic acid cycle</keyword>
<protein>
    <recommendedName>
        <fullName evidence="6 12">Dihydrolipoyllysine-residue succinyltransferase component of 2-oxoglutarate dehydrogenase complex</fullName>
        <ecNumber evidence="5 12">2.3.1.61</ecNumber>
    </recommendedName>
    <alternativeName>
        <fullName evidence="12">2-oxoglutarate dehydrogenase complex component E2</fullName>
    </alternativeName>
</protein>
<dbReference type="PROSITE" id="PS50968">
    <property type="entry name" value="BIOTINYL_LIPOYL"/>
    <property type="match status" value="2"/>
</dbReference>
<dbReference type="SUPFAM" id="SSF51230">
    <property type="entry name" value="Single hybrid motif"/>
    <property type="match status" value="2"/>
</dbReference>
<evidence type="ECO:0000256" key="3">
    <source>
        <dbReference type="ARBA" id="ARBA00005145"/>
    </source>
</evidence>
<accession>A0A1M4Y6C0</accession>
<dbReference type="InterPro" id="IPR003016">
    <property type="entry name" value="2-oxoA_DH_lipoyl-BS"/>
</dbReference>
<organism evidence="16 17">
    <name type="scientific">Modicisalibacter ilicicola DSM 19980</name>
    <dbReference type="NCBI Taxonomy" id="1121942"/>
    <lineage>
        <taxon>Bacteria</taxon>
        <taxon>Pseudomonadati</taxon>
        <taxon>Pseudomonadota</taxon>
        <taxon>Gammaproteobacteria</taxon>
        <taxon>Oceanospirillales</taxon>
        <taxon>Halomonadaceae</taxon>
        <taxon>Modicisalibacter</taxon>
    </lineage>
</organism>
<evidence type="ECO:0000313" key="16">
    <source>
        <dbReference type="EMBL" id="SHF01219.1"/>
    </source>
</evidence>
<feature type="region of interest" description="Disordered" evidence="13">
    <location>
        <begin position="294"/>
        <end position="339"/>
    </location>
</feature>
<feature type="compositionally biased region" description="Low complexity" evidence="13">
    <location>
        <begin position="303"/>
        <end position="312"/>
    </location>
</feature>
<dbReference type="NCBIfam" id="NF004309">
    <property type="entry name" value="PRK05704.1"/>
    <property type="match status" value="1"/>
</dbReference>
<feature type="domain" description="Lipoyl-binding" evidence="14">
    <location>
        <begin position="2"/>
        <end position="77"/>
    </location>
</feature>
<feature type="compositionally biased region" description="Acidic residues" evidence="13">
    <location>
        <begin position="97"/>
        <end position="114"/>
    </location>
</feature>
<dbReference type="InterPro" id="IPR011053">
    <property type="entry name" value="Single_hybrid_motif"/>
</dbReference>
<dbReference type="EMBL" id="FQUJ01000006">
    <property type="protein sequence ID" value="SHF01219.1"/>
    <property type="molecule type" value="Genomic_DNA"/>
</dbReference>
<feature type="domain" description="Peripheral subunit-binding (PSBD)" evidence="15">
    <location>
        <begin position="255"/>
        <end position="292"/>
    </location>
</feature>
<evidence type="ECO:0000256" key="1">
    <source>
        <dbReference type="ARBA" id="ARBA00001938"/>
    </source>
</evidence>
<feature type="domain" description="Lipoyl-binding" evidence="14">
    <location>
        <begin position="137"/>
        <end position="212"/>
    </location>
</feature>
<evidence type="ECO:0000256" key="13">
    <source>
        <dbReference type="SAM" id="MobiDB-lite"/>
    </source>
</evidence>
<comment type="similarity">
    <text evidence="4 12">Belongs to the 2-oxoacid dehydrogenase family.</text>
</comment>
<dbReference type="Pfam" id="PF00364">
    <property type="entry name" value="Biotin_lipoyl"/>
    <property type="match status" value="2"/>
</dbReference>
<dbReference type="InterPro" id="IPR001078">
    <property type="entry name" value="2-oxoacid_DH_actylTfrase"/>
</dbReference>
<dbReference type="SUPFAM" id="SSF47005">
    <property type="entry name" value="Peripheral subunit-binding domain of 2-oxo acid dehydrogenase complex"/>
    <property type="match status" value="1"/>
</dbReference>
<gene>
    <name evidence="16" type="ORF">SAMN02745148_01601</name>
</gene>
<dbReference type="InterPro" id="IPR023213">
    <property type="entry name" value="CAT-like_dom_sf"/>
</dbReference>
<dbReference type="SUPFAM" id="SSF52777">
    <property type="entry name" value="CoA-dependent acyltransferases"/>
    <property type="match status" value="1"/>
</dbReference>
<comment type="cofactor">
    <cofactor evidence="1">
        <name>(R)-lipoate</name>
        <dbReference type="ChEBI" id="CHEBI:83088"/>
    </cofactor>
</comment>
<evidence type="ECO:0000259" key="15">
    <source>
        <dbReference type="PROSITE" id="PS51826"/>
    </source>
</evidence>
<dbReference type="Gene3D" id="2.40.50.100">
    <property type="match status" value="2"/>
</dbReference>
<evidence type="ECO:0000256" key="10">
    <source>
        <dbReference type="ARBA" id="ARBA00023315"/>
    </source>
</evidence>
<evidence type="ECO:0000256" key="6">
    <source>
        <dbReference type="ARBA" id="ARBA00019511"/>
    </source>
</evidence>
<evidence type="ECO:0000256" key="9">
    <source>
        <dbReference type="ARBA" id="ARBA00022823"/>
    </source>
</evidence>
<dbReference type="UniPathway" id="UPA00868">
    <property type="reaction ID" value="UER00840"/>
</dbReference>
<evidence type="ECO:0000256" key="8">
    <source>
        <dbReference type="ARBA" id="ARBA00022679"/>
    </source>
</evidence>
<feature type="compositionally biased region" description="Basic and acidic residues" evidence="13">
    <location>
        <begin position="160"/>
        <end position="169"/>
    </location>
</feature>
<dbReference type="FunFam" id="3.30.559.10:FF:000007">
    <property type="entry name" value="Dihydrolipoamide acetyltransferase component of pyruvate dehydrogenase complex"/>
    <property type="match status" value="1"/>
</dbReference>
<dbReference type="Pfam" id="PF00198">
    <property type="entry name" value="2-oxoacid_dh"/>
    <property type="match status" value="1"/>
</dbReference>
<evidence type="ECO:0000259" key="14">
    <source>
        <dbReference type="PROSITE" id="PS50968"/>
    </source>
</evidence>
<dbReference type="PANTHER" id="PTHR43416:SF5">
    <property type="entry name" value="DIHYDROLIPOYLLYSINE-RESIDUE SUCCINYLTRANSFERASE COMPONENT OF 2-OXOGLUTARATE DEHYDROGENASE COMPLEX, MITOCHONDRIAL"/>
    <property type="match status" value="1"/>
</dbReference>
<dbReference type="GO" id="GO:0005829">
    <property type="term" value="C:cytosol"/>
    <property type="evidence" value="ECO:0007669"/>
    <property type="project" value="TreeGrafter"/>
</dbReference>
<dbReference type="InterPro" id="IPR000089">
    <property type="entry name" value="Biotin_lipoyl"/>
</dbReference>
<dbReference type="Proteomes" id="UP000184346">
    <property type="component" value="Unassembled WGS sequence"/>
</dbReference>
<dbReference type="AlphaFoldDB" id="A0A1M4Y6C0"/>
<dbReference type="GO" id="GO:0045252">
    <property type="term" value="C:oxoglutarate dehydrogenase complex"/>
    <property type="evidence" value="ECO:0007669"/>
    <property type="project" value="UniProtKB-UniRule"/>
</dbReference>
<dbReference type="PROSITE" id="PS00189">
    <property type="entry name" value="LIPOYL"/>
    <property type="match status" value="2"/>
</dbReference>
<dbReference type="InterPro" id="IPR006255">
    <property type="entry name" value="SucB"/>
</dbReference>
<dbReference type="Pfam" id="PF02817">
    <property type="entry name" value="E3_binding"/>
    <property type="match status" value="1"/>
</dbReference>